<protein>
    <submittedName>
        <fullName evidence="1">Uncharacterized protein</fullName>
    </submittedName>
</protein>
<dbReference type="AlphaFoldDB" id="A0A5J5UIL7"/>
<proteinExistence type="predicted"/>
<sequence length="31" mass="3604">MMRRLNDAGWLYPRVSLLTDGIHLGIKHQLV</sequence>
<evidence type="ECO:0000313" key="2">
    <source>
        <dbReference type="Proteomes" id="UP000327439"/>
    </source>
</evidence>
<evidence type="ECO:0000313" key="1">
    <source>
        <dbReference type="EMBL" id="KAB2066639.1"/>
    </source>
</evidence>
<accession>A0A5J5UIL7</accession>
<gene>
    <name evidence="1" type="ORF">ES319_A09G175700v1</name>
</gene>
<reference evidence="2" key="1">
    <citation type="journal article" date="2020" name="Nat. Genet.">
        <title>Genomic diversifications of five Gossypium allopolyploid species and their impact on cotton improvement.</title>
        <authorList>
            <person name="Chen Z.J."/>
            <person name="Sreedasyam A."/>
            <person name="Ando A."/>
            <person name="Song Q."/>
            <person name="De Santiago L.M."/>
            <person name="Hulse-Kemp A.M."/>
            <person name="Ding M."/>
            <person name="Ye W."/>
            <person name="Kirkbride R.C."/>
            <person name="Jenkins J."/>
            <person name="Plott C."/>
            <person name="Lovell J."/>
            <person name="Lin Y.M."/>
            <person name="Vaughn R."/>
            <person name="Liu B."/>
            <person name="Simpson S."/>
            <person name="Scheffler B.E."/>
            <person name="Wen L."/>
            <person name="Saski C.A."/>
            <person name="Grover C.E."/>
            <person name="Hu G."/>
            <person name="Conover J.L."/>
            <person name="Carlson J.W."/>
            <person name="Shu S."/>
            <person name="Boston L.B."/>
            <person name="Williams M."/>
            <person name="Peterson D.G."/>
            <person name="McGee K."/>
            <person name="Jones D.C."/>
            <person name="Wendel J.F."/>
            <person name="Stelly D.M."/>
            <person name="Grimwood J."/>
            <person name="Schmutz J."/>
        </authorList>
    </citation>
    <scope>NUCLEOTIDE SEQUENCE [LARGE SCALE GENOMIC DNA]</scope>
    <source>
        <strain evidence="2">cv. 3-79</strain>
    </source>
</reference>
<name>A0A5J5UIL7_GOSBA</name>
<dbReference type="EMBL" id="CM018210">
    <property type="protein sequence ID" value="KAB2066639.1"/>
    <property type="molecule type" value="Genomic_DNA"/>
</dbReference>
<keyword evidence="2" id="KW-1185">Reference proteome</keyword>
<organism evidence="1 2">
    <name type="scientific">Gossypium barbadense</name>
    <name type="common">Sea Island cotton</name>
    <name type="synonym">Hibiscus barbadensis</name>
    <dbReference type="NCBI Taxonomy" id="3634"/>
    <lineage>
        <taxon>Eukaryota</taxon>
        <taxon>Viridiplantae</taxon>
        <taxon>Streptophyta</taxon>
        <taxon>Embryophyta</taxon>
        <taxon>Tracheophyta</taxon>
        <taxon>Spermatophyta</taxon>
        <taxon>Magnoliopsida</taxon>
        <taxon>eudicotyledons</taxon>
        <taxon>Gunneridae</taxon>
        <taxon>Pentapetalae</taxon>
        <taxon>rosids</taxon>
        <taxon>malvids</taxon>
        <taxon>Malvales</taxon>
        <taxon>Malvaceae</taxon>
        <taxon>Malvoideae</taxon>
        <taxon>Gossypium</taxon>
    </lineage>
</organism>
<dbReference type="Proteomes" id="UP000327439">
    <property type="component" value="Chromosome A09"/>
</dbReference>